<accession>A1HM63</accession>
<evidence type="ECO:0000256" key="5">
    <source>
        <dbReference type="ARBA" id="ARBA00023118"/>
    </source>
</evidence>
<evidence type="ECO:0000256" key="1">
    <source>
        <dbReference type="ARBA" id="ARBA00003640"/>
    </source>
</evidence>
<reference evidence="7 8" key="2">
    <citation type="submission" date="2007-01" db="EMBL/GenBank/DDBJ databases">
        <title>Sequencing of the draft genome and assembly of Thermosinus carboxydivorans Nor1.</title>
        <authorList>
            <consortium name="US DOE Joint Genome Institute (JGI-PGF)"/>
            <person name="Copeland A."/>
            <person name="Lucas S."/>
            <person name="Lapidus A."/>
            <person name="Barry K."/>
            <person name="Glavina del Rio T."/>
            <person name="Dalin E."/>
            <person name="Tice H."/>
            <person name="Bruce D."/>
            <person name="Pitluck S."/>
            <person name="Richardson P."/>
        </authorList>
    </citation>
    <scope>NUCLEOTIDE SEQUENCE [LARGE SCALE GENOMIC DNA]</scope>
    <source>
        <strain evidence="7 8">Nor1</strain>
    </source>
</reference>
<dbReference type="AlphaFoldDB" id="A1HM63"/>
<keyword evidence="4" id="KW-0694">RNA-binding</keyword>
<gene>
    <name evidence="7" type="ORF">TcarDRAFT_2601</name>
</gene>
<evidence type="ECO:0000256" key="3">
    <source>
        <dbReference type="ARBA" id="ARBA00016118"/>
    </source>
</evidence>
<evidence type="ECO:0000256" key="6">
    <source>
        <dbReference type="ARBA" id="ARBA00031723"/>
    </source>
</evidence>
<evidence type="ECO:0000313" key="8">
    <source>
        <dbReference type="Proteomes" id="UP000005139"/>
    </source>
</evidence>
<dbReference type="NCBIfam" id="TIGR01870">
    <property type="entry name" value="cas_TM1810_Csm2"/>
    <property type="match status" value="1"/>
</dbReference>
<dbReference type="Proteomes" id="UP000005139">
    <property type="component" value="Unassembled WGS sequence"/>
</dbReference>
<name>A1HM63_9FIRM</name>
<dbReference type="GO" id="GO:0051607">
    <property type="term" value="P:defense response to virus"/>
    <property type="evidence" value="ECO:0007669"/>
    <property type="project" value="UniProtKB-KW"/>
</dbReference>
<comment type="caution">
    <text evidence="7">The sequence shown here is derived from an EMBL/GenBank/DDBJ whole genome shotgun (WGS) entry which is preliminary data.</text>
</comment>
<keyword evidence="8" id="KW-1185">Reference proteome</keyword>
<dbReference type="OrthoDB" id="1862673at2"/>
<comment type="similarity">
    <text evidence="2">Belongs to the CRISPR-associated Csm2 family.</text>
</comment>
<evidence type="ECO:0000256" key="2">
    <source>
        <dbReference type="ARBA" id="ARBA00006896"/>
    </source>
</evidence>
<dbReference type="RefSeq" id="WP_007288119.1">
    <property type="nucleotide sequence ID" value="NZ_AAWL01000001.1"/>
</dbReference>
<sequence length="134" mass="15204">MDEIIKQAQKIVADLKDRDGKIRLNTTKLRKFLTAVNAINNKLEAYQSQTGAGNELKELPKPLADEIRYLEVKLAYESGREKDVKDFVTKAKLIDRIRAIGTSADKYRDFAKLIEAIVAFHKYESAMSSEGGRR</sequence>
<dbReference type="EMBL" id="AAWL01000001">
    <property type="protein sequence ID" value="EAX48912.1"/>
    <property type="molecule type" value="Genomic_DNA"/>
</dbReference>
<dbReference type="InterPro" id="IPR010149">
    <property type="entry name" value="CRISPR-assoc_prot_Csm2_III-A"/>
</dbReference>
<evidence type="ECO:0000313" key="7">
    <source>
        <dbReference type="EMBL" id="EAX48912.1"/>
    </source>
</evidence>
<dbReference type="eggNOG" id="COG1421">
    <property type="taxonomic scope" value="Bacteria"/>
</dbReference>
<keyword evidence="5" id="KW-0051">Antiviral defense</keyword>
<protein>
    <recommendedName>
        <fullName evidence="3">CRISPR system Cms protein Csm2</fullName>
    </recommendedName>
    <alternativeName>
        <fullName evidence="6">CRISPR type III A-associated protein Csm2</fullName>
    </alternativeName>
</protein>
<comment type="function">
    <text evidence="1">This subunit may be involved in monitoring complementarity of crRNA and target RNA.</text>
</comment>
<reference evidence="7 8" key="1">
    <citation type="submission" date="2007-01" db="EMBL/GenBank/DDBJ databases">
        <title>Annotation of the draft genome assembly of Thermosinus carboxydivorans Nor1.</title>
        <authorList>
            <consortium name="US DOE Joint Genome Institute (JGI-ORNL)"/>
            <person name="Larimer F."/>
            <person name="Land M."/>
            <person name="Hauser L."/>
        </authorList>
    </citation>
    <scope>NUCLEOTIDE SEQUENCE [LARGE SCALE GENOMIC DNA]</scope>
    <source>
        <strain evidence="7 8">Nor1</strain>
    </source>
</reference>
<dbReference type="GO" id="GO:0003723">
    <property type="term" value="F:RNA binding"/>
    <property type="evidence" value="ECO:0007669"/>
    <property type="project" value="UniProtKB-KW"/>
</dbReference>
<evidence type="ECO:0000256" key="4">
    <source>
        <dbReference type="ARBA" id="ARBA00022884"/>
    </source>
</evidence>
<dbReference type="Pfam" id="PF03750">
    <property type="entry name" value="Csm2_III-A"/>
    <property type="match status" value="1"/>
</dbReference>
<proteinExistence type="inferred from homology"/>
<organism evidence="7 8">
    <name type="scientific">Thermosinus carboxydivorans Nor1</name>
    <dbReference type="NCBI Taxonomy" id="401526"/>
    <lineage>
        <taxon>Bacteria</taxon>
        <taxon>Bacillati</taxon>
        <taxon>Bacillota</taxon>
        <taxon>Negativicutes</taxon>
        <taxon>Selenomonadales</taxon>
        <taxon>Sporomusaceae</taxon>
        <taxon>Thermosinus</taxon>
    </lineage>
</organism>